<comment type="cofactor">
    <cofactor evidence="5">
        <name>Cu(2+)</name>
        <dbReference type="ChEBI" id="CHEBI:29036"/>
    </cofactor>
    <text evidence="5">The crystal structure with reduced Cu(1+) has also been determined.</text>
</comment>
<evidence type="ECO:0000256" key="5">
    <source>
        <dbReference type="PIRSR" id="PIRSR602387-1"/>
    </source>
</evidence>
<evidence type="ECO:0000313" key="7">
    <source>
        <dbReference type="EMBL" id="QDY98904.1"/>
    </source>
</evidence>
<sequence>MIVTRRTLLGLGGGFAAGLLLRPAFGAGRTAEIAMVGNSDGSRVGFDPVGLHVAPGARVRWVNRDAGNSHTATAYHPDLLDRPRRIPDGAEPWDSDYLLPDEVFAVTLTVPGVYDFYCVPHEHAGMVGRIVVGEPPRGWQDYAGGGDTEGALPHAALDRFPSVEAIMQSGIVREG</sequence>
<dbReference type="Proteomes" id="UP000321389">
    <property type="component" value="Chromosome"/>
</dbReference>
<dbReference type="Gene3D" id="2.60.40.420">
    <property type="entry name" value="Cupredoxins - blue copper proteins"/>
    <property type="match status" value="1"/>
</dbReference>
<dbReference type="PANTHER" id="PTHR36507">
    <property type="entry name" value="BLL1555 PROTEIN"/>
    <property type="match status" value="1"/>
</dbReference>
<dbReference type="InterPro" id="IPR006311">
    <property type="entry name" value="TAT_signal"/>
</dbReference>
<dbReference type="EMBL" id="CP042301">
    <property type="protein sequence ID" value="QDY98904.1"/>
    <property type="molecule type" value="Genomic_DNA"/>
</dbReference>
<dbReference type="AlphaFoldDB" id="A0A5B8KTH6"/>
<proteinExistence type="predicted"/>
<dbReference type="InterPro" id="IPR008972">
    <property type="entry name" value="Cupredoxin"/>
</dbReference>
<keyword evidence="3" id="KW-0249">Electron transport</keyword>
<name>A0A5B8KTH6_9HYPH</name>
<dbReference type="Pfam" id="PF00127">
    <property type="entry name" value="Copper-bind"/>
    <property type="match status" value="1"/>
</dbReference>
<dbReference type="PANTHER" id="PTHR36507:SF1">
    <property type="entry name" value="BLL1555 PROTEIN"/>
    <property type="match status" value="1"/>
</dbReference>
<evidence type="ECO:0000256" key="3">
    <source>
        <dbReference type="ARBA" id="ARBA00022982"/>
    </source>
</evidence>
<organism evidence="7 8">
    <name type="scientific">Nitratireductor mangrovi</name>
    <dbReference type="NCBI Taxonomy" id="2599600"/>
    <lineage>
        <taxon>Bacteria</taxon>
        <taxon>Pseudomonadati</taxon>
        <taxon>Pseudomonadota</taxon>
        <taxon>Alphaproteobacteria</taxon>
        <taxon>Hyphomicrobiales</taxon>
        <taxon>Phyllobacteriaceae</taxon>
        <taxon>Nitratireductor</taxon>
    </lineage>
</organism>
<evidence type="ECO:0000259" key="6">
    <source>
        <dbReference type="Pfam" id="PF00127"/>
    </source>
</evidence>
<evidence type="ECO:0000256" key="1">
    <source>
        <dbReference type="ARBA" id="ARBA00022448"/>
    </source>
</evidence>
<feature type="binding site" evidence="5">
    <location>
        <position position="121"/>
    </location>
    <ligand>
        <name>Cu cation</name>
        <dbReference type="ChEBI" id="CHEBI:23378"/>
    </ligand>
</feature>
<dbReference type="SUPFAM" id="SSF49503">
    <property type="entry name" value="Cupredoxins"/>
    <property type="match status" value="1"/>
</dbReference>
<evidence type="ECO:0000256" key="4">
    <source>
        <dbReference type="ARBA" id="ARBA00023008"/>
    </source>
</evidence>
<gene>
    <name evidence="7" type="ORF">FQ775_00110</name>
</gene>
<evidence type="ECO:0000313" key="8">
    <source>
        <dbReference type="Proteomes" id="UP000321389"/>
    </source>
</evidence>
<dbReference type="GO" id="GO:0009055">
    <property type="term" value="F:electron transfer activity"/>
    <property type="evidence" value="ECO:0007669"/>
    <property type="project" value="InterPro"/>
</dbReference>
<feature type="domain" description="Blue (type 1) copper" evidence="6">
    <location>
        <begin position="39"/>
        <end position="132"/>
    </location>
</feature>
<dbReference type="CDD" id="cd04220">
    <property type="entry name" value="Halocyanin"/>
    <property type="match status" value="1"/>
</dbReference>
<dbReference type="OrthoDB" id="7510199at2"/>
<dbReference type="InterPro" id="IPR028871">
    <property type="entry name" value="BlueCu_1_BS"/>
</dbReference>
<keyword evidence="2 5" id="KW-0479">Metal-binding</keyword>
<feature type="binding site" evidence="5">
    <location>
        <position position="126"/>
    </location>
    <ligand>
        <name>Cu cation</name>
        <dbReference type="ChEBI" id="CHEBI:23378"/>
    </ligand>
</feature>
<keyword evidence="1" id="KW-0813">Transport</keyword>
<accession>A0A5B8KTH6</accession>
<dbReference type="PROSITE" id="PS00196">
    <property type="entry name" value="COPPER_BLUE"/>
    <property type="match status" value="1"/>
</dbReference>
<reference evidence="7" key="1">
    <citation type="submission" date="2020-04" db="EMBL/GenBank/DDBJ databases">
        <title>Nitratireductor sp. nov. isolated from mangrove soil.</title>
        <authorList>
            <person name="Ye Y."/>
        </authorList>
    </citation>
    <scope>NUCLEOTIDE SEQUENCE</scope>
    <source>
        <strain evidence="7">SY7</strain>
    </source>
</reference>
<dbReference type="InterPro" id="IPR000923">
    <property type="entry name" value="BlueCu_1"/>
</dbReference>
<keyword evidence="8" id="KW-1185">Reference proteome</keyword>
<dbReference type="InterPro" id="IPR052721">
    <property type="entry name" value="ET_Amicyanin"/>
</dbReference>
<keyword evidence="4 5" id="KW-0186">Copper</keyword>
<dbReference type="GO" id="GO:0005507">
    <property type="term" value="F:copper ion binding"/>
    <property type="evidence" value="ECO:0007669"/>
    <property type="project" value="InterPro"/>
</dbReference>
<dbReference type="PRINTS" id="PR00157">
    <property type="entry name" value="PLASTOCYANIN"/>
</dbReference>
<feature type="binding site" evidence="5">
    <location>
        <position position="118"/>
    </location>
    <ligand>
        <name>Cu cation</name>
        <dbReference type="ChEBI" id="CHEBI:23378"/>
    </ligand>
</feature>
<dbReference type="KEGG" id="niy:FQ775_00110"/>
<dbReference type="InterPro" id="IPR002387">
    <property type="entry name" value="Plastocyanin"/>
</dbReference>
<protein>
    <recommendedName>
        <fullName evidence="6">Blue (type 1) copper domain-containing protein</fullName>
    </recommendedName>
</protein>
<evidence type="ECO:0000256" key="2">
    <source>
        <dbReference type="ARBA" id="ARBA00022723"/>
    </source>
</evidence>
<feature type="binding site" evidence="5">
    <location>
        <position position="70"/>
    </location>
    <ligand>
        <name>Cu cation</name>
        <dbReference type="ChEBI" id="CHEBI:23378"/>
    </ligand>
</feature>
<dbReference type="PROSITE" id="PS51318">
    <property type="entry name" value="TAT"/>
    <property type="match status" value="1"/>
</dbReference>